<dbReference type="GO" id="GO:0004497">
    <property type="term" value="F:monooxygenase activity"/>
    <property type="evidence" value="ECO:0007669"/>
    <property type="project" value="UniProtKB-KW"/>
</dbReference>
<dbReference type="InterPro" id="IPR036188">
    <property type="entry name" value="FAD/NAD-bd_sf"/>
</dbReference>
<proteinExistence type="evidence at transcript level"/>
<keyword evidence="1" id="KW-0503">Monooxygenase</keyword>
<name>A0A0A7RD61_STABO</name>
<accession>A0A0A7RD61</accession>
<organism evidence="1">
    <name type="scientific">Starmerella bombicola</name>
    <name type="common">Yeast</name>
    <name type="synonym">Candida bombicola</name>
    <dbReference type="NCBI Taxonomy" id="75736"/>
    <lineage>
        <taxon>Eukaryota</taxon>
        <taxon>Fungi</taxon>
        <taxon>Dikarya</taxon>
        <taxon>Ascomycota</taxon>
        <taxon>Saccharomycotina</taxon>
        <taxon>Dipodascomycetes</taxon>
        <taxon>Dipodascales</taxon>
        <taxon>Trichomonascaceae</taxon>
        <taxon>Starmerella</taxon>
    </lineage>
</organism>
<dbReference type="EMBL" id="KM596778">
    <property type="protein sequence ID" value="AJA32149.1"/>
    <property type="molecule type" value="mRNA"/>
</dbReference>
<dbReference type="Gene3D" id="3.50.50.60">
    <property type="entry name" value="FAD/NAD(P)-binding domain"/>
    <property type="match status" value="2"/>
</dbReference>
<dbReference type="SUPFAM" id="SSF51905">
    <property type="entry name" value="FAD/NAD(P)-binding domain"/>
    <property type="match status" value="2"/>
</dbReference>
<sequence length="280" mass="30960">MIPETSDLMQLHSLYYKSPSQLPKGNVLVVGAGSSGAQIAEELSLVGDGRKIFLSVGGHNRPPRSYRGRDFCWWLGVLNEWDDEATENNKHVTIAVSGARGGQTMDFRRLAAQGITLLGHADGFAGGKVLISNDLRENIRRGDENYLSVLDQADEFIARNGLDLPEEPEARDFLPDPSCLVDPVLELDLEANGITSIIWATGFRNDYSWISSTKALGSAKKPSHRRGVSDEPGIYFLGLPWQTRRGSSFIWGVWHDAKHVADHIAKQRGYAMYRPGVVKN</sequence>
<evidence type="ECO:0000313" key="1">
    <source>
        <dbReference type="EMBL" id="AJA32149.1"/>
    </source>
</evidence>
<reference evidence="1" key="1">
    <citation type="submission" date="2014-09" db="EMBL/GenBank/DDBJ databases">
        <authorList>
            <person name="Li J."/>
        </authorList>
    </citation>
    <scope>NUCLEOTIDE SEQUENCE</scope>
    <source>
        <strain evidence="1">CGMCC 1576</strain>
    </source>
</reference>
<protein>
    <submittedName>
        <fullName evidence="1">Monooxygenase D</fullName>
    </submittedName>
</protein>
<keyword evidence="1" id="KW-0560">Oxidoreductase</keyword>
<dbReference type="AlphaFoldDB" id="A0A0A7RD61"/>